<dbReference type="Proteomes" id="UP001501020">
    <property type="component" value="Unassembled WGS sequence"/>
</dbReference>
<name>A0ABN2Z4K5_9ACTN</name>
<reference evidence="2 3" key="1">
    <citation type="journal article" date="2019" name="Int. J. Syst. Evol. Microbiol.">
        <title>The Global Catalogue of Microorganisms (GCM) 10K type strain sequencing project: providing services to taxonomists for standard genome sequencing and annotation.</title>
        <authorList>
            <consortium name="The Broad Institute Genomics Platform"/>
            <consortium name="The Broad Institute Genome Sequencing Center for Infectious Disease"/>
            <person name="Wu L."/>
            <person name="Ma J."/>
        </authorList>
    </citation>
    <scope>NUCLEOTIDE SEQUENCE [LARGE SCALE GENOMIC DNA]</scope>
    <source>
        <strain evidence="2 3">JCM 13850</strain>
    </source>
</reference>
<feature type="region of interest" description="Disordered" evidence="1">
    <location>
        <begin position="20"/>
        <end position="42"/>
    </location>
</feature>
<keyword evidence="3" id="KW-1185">Reference proteome</keyword>
<evidence type="ECO:0000313" key="2">
    <source>
        <dbReference type="EMBL" id="GAA2136658.1"/>
    </source>
</evidence>
<dbReference type="RefSeq" id="WP_344267144.1">
    <property type="nucleotide sequence ID" value="NZ_BAAAMR010000024.1"/>
</dbReference>
<evidence type="ECO:0000313" key="3">
    <source>
        <dbReference type="Proteomes" id="UP001501020"/>
    </source>
</evidence>
<organism evidence="2 3">
    <name type="scientific">Actinomadura napierensis</name>
    <dbReference type="NCBI Taxonomy" id="267854"/>
    <lineage>
        <taxon>Bacteria</taxon>
        <taxon>Bacillati</taxon>
        <taxon>Actinomycetota</taxon>
        <taxon>Actinomycetes</taxon>
        <taxon>Streptosporangiales</taxon>
        <taxon>Thermomonosporaceae</taxon>
        <taxon>Actinomadura</taxon>
    </lineage>
</organism>
<accession>A0ABN2Z4K5</accession>
<gene>
    <name evidence="2" type="ORF">GCM10009727_31550</name>
</gene>
<comment type="caution">
    <text evidence="2">The sequence shown here is derived from an EMBL/GenBank/DDBJ whole genome shotgun (WGS) entry which is preliminary data.</text>
</comment>
<proteinExistence type="predicted"/>
<sequence length="42" mass="4198">MPEHPGWAQALDTALDAAEPLAGEPGVADGLGEAGGMPHMTQ</sequence>
<protein>
    <submittedName>
        <fullName evidence="2">Uncharacterized protein</fullName>
    </submittedName>
</protein>
<dbReference type="EMBL" id="BAAAMR010000024">
    <property type="protein sequence ID" value="GAA2136658.1"/>
    <property type="molecule type" value="Genomic_DNA"/>
</dbReference>
<evidence type="ECO:0000256" key="1">
    <source>
        <dbReference type="SAM" id="MobiDB-lite"/>
    </source>
</evidence>